<proteinExistence type="predicted"/>
<dbReference type="Proteomes" id="UP001372834">
    <property type="component" value="Unassembled WGS sequence"/>
</dbReference>
<comment type="caution">
    <text evidence="2">The sequence shown here is derived from an EMBL/GenBank/DDBJ whole genome shotgun (WGS) entry which is preliminary data.</text>
</comment>
<evidence type="ECO:0000256" key="1">
    <source>
        <dbReference type="SAM" id="MobiDB-lite"/>
    </source>
</evidence>
<protein>
    <submittedName>
        <fullName evidence="2">Uncharacterized protein</fullName>
    </submittedName>
</protein>
<evidence type="ECO:0000313" key="3">
    <source>
        <dbReference type="Proteomes" id="UP001372834"/>
    </source>
</evidence>
<sequence>MEKRILCLREICDGWVGRVENIRLPSAPRKSSGASESEERQNSLCSRPSPPLACCAPGKEHKSVLFEENTESKSNEEKSTNGNVLLQKRFSDEMKRNKKDSFFFALRMPRRIPRFSPVQRGSPPT</sequence>
<organism evidence="2 3">
    <name type="scientific">Polyplax serrata</name>
    <name type="common">Common mouse louse</name>
    <dbReference type="NCBI Taxonomy" id="468196"/>
    <lineage>
        <taxon>Eukaryota</taxon>
        <taxon>Metazoa</taxon>
        <taxon>Ecdysozoa</taxon>
        <taxon>Arthropoda</taxon>
        <taxon>Hexapoda</taxon>
        <taxon>Insecta</taxon>
        <taxon>Pterygota</taxon>
        <taxon>Neoptera</taxon>
        <taxon>Paraneoptera</taxon>
        <taxon>Psocodea</taxon>
        <taxon>Troctomorpha</taxon>
        <taxon>Phthiraptera</taxon>
        <taxon>Anoplura</taxon>
        <taxon>Polyplacidae</taxon>
        <taxon>Polyplax</taxon>
    </lineage>
</organism>
<feature type="region of interest" description="Disordered" evidence="1">
    <location>
        <begin position="23"/>
        <end position="50"/>
    </location>
</feature>
<name>A0AAN8NR19_POLSC</name>
<gene>
    <name evidence="2" type="ORF">RUM43_013612</name>
</gene>
<accession>A0AAN8NR19</accession>
<dbReference type="EMBL" id="JAWJWE010000042">
    <property type="protein sequence ID" value="KAK6618419.1"/>
    <property type="molecule type" value="Genomic_DNA"/>
</dbReference>
<dbReference type="AlphaFoldDB" id="A0AAN8NR19"/>
<reference evidence="2 3" key="1">
    <citation type="submission" date="2023-10" db="EMBL/GenBank/DDBJ databases">
        <title>Genomes of two closely related lineages of the louse Polyplax serrata with different host specificities.</title>
        <authorList>
            <person name="Martinu J."/>
            <person name="Tarabai H."/>
            <person name="Stefka J."/>
            <person name="Hypsa V."/>
        </authorList>
    </citation>
    <scope>NUCLEOTIDE SEQUENCE [LARGE SCALE GENOMIC DNA]</scope>
    <source>
        <strain evidence="2">HR10_N</strain>
    </source>
</reference>
<evidence type="ECO:0000313" key="2">
    <source>
        <dbReference type="EMBL" id="KAK6618419.1"/>
    </source>
</evidence>